<comment type="caution">
    <text evidence="1">The sequence shown here is derived from an EMBL/GenBank/DDBJ whole genome shotgun (WGS) entry which is preliminary data.</text>
</comment>
<evidence type="ECO:0000313" key="2">
    <source>
        <dbReference type="Proteomes" id="UP000230002"/>
    </source>
</evidence>
<dbReference type="OrthoDB" id="2548233at2759"/>
<sequence length="506" mass="55345">MSGPEPGWEQRPGDATNAYTRPLIGSELWYDQSMRLQDGLSQFAIGVQFTTTIHERDIEARVKAALVRLRFECPLVAATIERGTHHPEFRSWVYAPLPSAAAARAWADQTVHYLRTPADPFSFLHSTVETTTLPHVLADGSEQFLRVYLTRPSAALNVYCLAFHTVHSIADAKPALNALSLLLEWMAAPEVRVGDGPGEDLAWGTEQKNLPPGPVTVTGGPREDWGTNGMALIQKFQTVFVEPTPSHGLECDTSGDKPEGSGMAHRLLVRFTVQESAKIGQALKALGFTFSELLDAAGLLAAFAHNPVPAGKVDTALIKGASLITLTDRLPPAVDRRRHLVSCLVFAAYRLPYAPLAALPAGRARLLAALRETKEHYDAWLANPCLPHLVAEFGPYIAPTKVVEAPPPGPYVPMMTNVGRVEDYVAPVWPREGEEGGASGGEKVIRVEDMHMVCRMGRVWVQPTLHSWSIQGRLSVLLEAAGVWDKDVLQDYLNEVVKQISLIFAE</sequence>
<proteinExistence type="predicted"/>
<dbReference type="STRING" id="1077348.A0A2G8S7J0"/>
<dbReference type="AlphaFoldDB" id="A0A2G8S7J0"/>
<dbReference type="Proteomes" id="UP000230002">
    <property type="component" value="Unassembled WGS sequence"/>
</dbReference>
<keyword evidence="2" id="KW-1185">Reference proteome</keyword>
<dbReference type="PANTHER" id="PTHR42034">
    <property type="entry name" value="CHROMOSOME 7, WHOLE GENOME SHOTGUN SEQUENCE-RELATED"/>
    <property type="match status" value="1"/>
</dbReference>
<evidence type="ECO:0000313" key="1">
    <source>
        <dbReference type="EMBL" id="PIL29518.1"/>
    </source>
</evidence>
<name>A0A2G8S7J0_9APHY</name>
<accession>A0A2G8S7J0</accession>
<dbReference type="Gene3D" id="3.30.559.30">
    <property type="entry name" value="Nonribosomal peptide synthetase, condensation domain"/>
    <property type="match status" value="1"/>
</dbReference>
<dbReference type="InterPro" id="IPR023213">
    <property type="entry name" value="CAT-like_dom_sf"/>
</dbReference>
<protein>
    <submittedName>
        <fullName evidence="1">Uncharacterized protein</fullName>
    </submittedName>
</protein>
<dbReference type="PANTHER" id="PTHR42034:SF1">
    <property type="entry name" value="CONDENSATION DOMAIN-CONTAINING PROTEIN"/>
    <property type="match status" value="1"/>
</dbReference>
<dbReference type="Gene3D" id="3.30.559.10">
    <property type="entry name" value="Chloramphenicol acetyltransferase-like domain"/>
    <property type="match status" value="1"/>
</dbReference>
<dbReference type="EMBL" id="AYKW01000021">
    <property type="protein sequence ID" value="PIL29518.1"/>
    <property type="molecule type" value="Genomic_DNA"/>
</dbReference>
<gene>
    <name evidence="1" type="ORF">GSI_08326</name>
</gene>
<organism evidence="1 2">
    <name type="scientific">Ganoderma sinense ZZ0214-1</name>
    <dbReference type="NCBI Taxonomy" id="1077348"/>
    <lineage>
        <taxon>Eukaryota</taxon>
        <taxon>Fungi</taxon>
        <taxon>Dikarya</taxon>
        <taxon>Basidiomycota</taxon>
        <taxon>Agaricomycotina</taxon>
        <taxon>Agaricomycetes</taxon>
        <taxon>Polyporales</taxon>
        <taxon>Polyporaceae</taxon>
        <taxon>Ganoderma</taxon>
    </lineage>
</organism>
<reference evidence="1 2" key="1">
    <citation type="journal article" date="2015" name="Sci. Rep.">
        <title>Chromosome-level genome map provides insights into diverse defense mechanisms in the medicinal fungus Ganoderma sinense.</title>
        <authorList>
            <person name="Zhu Y."/>
            <person name="Xu J."/>
            <person name="Sun C."/>
            <person name="Zhou S."/>
            <person name="Xu H."/>
            <person name="Nelson D.R."/>
            <person name="Qian J."/>
            <person name="Song J."/>
            <person name="Luo H."/>
            <person name="Xiang L."/>
            <person name="Li Y."/>
            <person name="Xu Z."/>
            <person name="Ji A."/>
            <person name="Wang L."/>
            <person name="Lu S."/>
            <person name="Hayward A."/>
            <person name="Sun W."/>
            <person name="Li X."/>
            <person name="Schwartz D.C."/>
            <person name="Wang Y."/>
            <person name="Chen S."/>
        </authorList>
    </citation>
    <scope>NUCLEOTIDE SEQUENCE [LARGE SCALE GENOMIC DNA]</scope>
    <source>
        <strain evidence="1 2">ZZ0214-1</strain>
    </source>
</reference>